<dbReference type="GO" id="GO:0016020">
    <property type="term" value="C:membrane"/>
    <property type="evidence" value="ECO:0007669"/>
    <property type="project" value="InterPro"/>
</dbReference>
<dbReference type="InterPro" id="IPR006669">
    <property type="entry name" value="MgtE_transporter"/>
</dbReference>
<dbReference type="PANTHER" id="PTHR43773">
    <property type="entry name" value="MAGNESIUM TRANSPORTER MGTE"/>
    <property type="match status" value="1"/>
</dbReference>
<evidence type="ECO:0000256" key="2">
    <source>
        <dbReference type="SAM" id="MobiDB-lite"/>
    </source>
</evidence>
<feature type="coiled-coil region" evidence="1">
    <location>
        <begin position="435"/>
        <end position="469"/>
    </location>
</feature>
<evidence type="ECO:0000313" key="4">
    <source>
        <dbReference type="Proteomes" id="UP001314263"/>
    </source>
</evidence>
<feature type="compositionally biased region" description="Polar residues" evidence="2">
    <location>
        <begin position="1059"/>
        <end position="1071"/>
    </location>
</feature>
<gene>
    <name evidence="3" type="ORF">CVIRNUC_010569</name>
</gene>
<feature type="compositionally biased region" description="Polar residues" evidence="2">
    <location>
        <begin position="975"/>
        <end position="1000"/>
    </location>
</feature>
<feature type="region of interest" description="Disordered" evidence="2">
    <location>
        <begin position="970"/>
        <end position="1079"/>
    </location>
</feature>
<feature type="compositionally biased region" description="Low complexity" evidence="2">
    <location>
        <begin position="1038"/>
        <end position="1050"/>
    </location>
</feature>
<evidence type="ECO:0000256" key="1">
    <source>
        <dbReference type="SAM" id="Coils"/>
    </source>
</evidence>
<evidence type="ECO:0000313" key="3">
    <source>
        <dbReference type="EMBL" id="CAK0787349.1"/>
    </source>
</evidence>
<feature type="region of interest" description="Disordered" evidence="2">
    <location>
        <begin position="840"/>
        <end position="865"/>
    </location>
</feature>
<accession>A0AAV1IJ34</accession>
<sequence length="1079" mass="115956">MKSTAGETLMAQIQPQEEPEAVCGRVSNIKAPPSALMSLEGFNAMEPVFTEVVHRIEEDDGRQQRQFSMYMNKKRFALPEGGLIPLGKRSVTQHEAPGLCVDGKMGIRAAPLRLRGAASIRQQQQLAPELKALLQLSKDRHSGWIARFDEALKPQNTPAGALSQSLLSGNHQPGPLESHDVLQKGRGYASDSLAAGPISRMGHKCMSDTELVQAGSTNHDSRPTLLVGMPACCAAVAGADLPIKAVASGARRMLMVPPSCSTSQRQDAVEAEKMLRNILTSPADAAERATAWRQQILARVCRPALKSLGQRADTVGEHADDEDIQAATRHQWMPKGRTRQLHATGTCHRRSIDEDPLQSPAWDKHCTASMLAGTSTVMAELVRQVTSSCAERGRVLAATWNLHVGLTDALTGVLEDANTQQSAEILQLQAGTMQLQAVVADNTRLQHEISRLRKEIQAHELAAGQAKLREKEATEALDAGLGELRQIDMLTRHQLAAMRWQHARAVLSSEHKQSLIRLPSATAKGTLHQVQAMRATAAALACSLFRRDRAHMDRQRSREGSFPGAAHPGSRFAHIVEDTMTGSASLVQGLAGDADKAASMLHSLAPEARAMVLSSLAPAERTQLLRGMSDEEAATCLAAMSLNVRKAVIADLEATDASLVACALGCIWNSPVLTGRWLAGMSPREAAQELLARTDLKQQRQALMQMKPHRAAALLEDMEAHDREGVLAGMMPEATARMLAVLPRAIAVDALQALIQPIAQQVLACLGASERFALLDHMSVGEAMHLIQNWSPAKQKNLLGSMQAHTAAEVTVQLLLHGSHKWVYRPSQPLHPRPTNTMLLHADDRQPAPSDAADGGSVEAPAEPGEALETSLDDILEEEVDAEEVAEQTAVAKREVEQAAASVAGLAFEDKLRLITALQPEPLAALVGELPKQEAATLLSHAPPILLEQALNCMDLSLREALSEAVDSLAHSAPQRRSSFRSMLRTSIPQRPTTAASQTSRDSRRGSLASSVGGKAPRKTTLRLPRDSGGPRSLSKVSMASLPPAASAAPGDKIEGPRSSMQKSARTSIGPRQSMKGGR</sequence>
<proteinExistence type="predicted"/>
<dbReference type="EMBL" id="CAUYUE010000017">
    <property type="protein sequence ID" value="CAK0787349.1"/>
    <property type="molecule type" value="Genomic_DNA"/>
</dbReference>
<dbReference type="PANTHER" id="PTHR43773:SF1">
    <property type="entry name" value="MAGNESIUM TRANSPORTER MGTE"/>
    <property type="match status" value="1"/>
</dbReference>
<name>A0AAV1IJ34_9CHLO</name>
<dbReference type="GO" id="GO:0015095">
    <property type="term" value="F:magnesium ion transmembrane transporter activity"/>
    <property type="evidence" value="ECO:0007669"/>
    <property type="project" value="InterPro"/>
</dbReference>
<evidence type="ECO:0008006" key="5">
    <source>
        <dbReference type="Google" id="ProtNLM"/>
    </source>
</evidence>
<dbReference type="SUPFAM" id="SSF158791">
    <property type="entry name" value="MgtE N-terminal domain-like"/>
    <property type="match status" value="2"/>
</dbReference>
<dbReference type="AlphaFoldDB" id="A0AAV1IJ34"/>
<keyword evidence="1" id="KW-0175">Coiled coil</keyword>
<reference evidence="3 4" key="1">
    <citation type="submission" date="2023-10" db="EMBL/GenBank/DDBJ databases">
        <authorList>
            <person name="Maclean D."/>
            <person name="Macfadyen A."/>
        </authorList>
    </citation>
    <scope>NUCLEOTIDE SEQUENCE [LARGE SCALE GENOMIC DNA]</scope>
</reference>
<protein>
    <recommendedName>
        <fullName evidence="5">Magnesium transporter MgtE intracellular domain-containing protein</fullName>
    </recommendedName>
</protein>
<organism evidence="3 4">
    <name type="scientific">Coccomyxa viridis</name>
    <dbReference type="NCBI Taxonomy" id="1274662"/>
    <lineage>
        <taxon>Eukaryota</taxon>
        <taxon>Viridiplantae</taxon>
        <taxon>Chlorophyta</taxon>
        <taxon>core chlorophytes</taxon>
        <taxon>Trebouxiophyceae</taxon>
        <taxon>Trebouxiophyceae incertae sedis</taxon>
        <taxon>Coccomyxaceae</taxon>
        <taxon>Coccomyxa</taxon>
    </lineage>
</organism>
<keyword evidence="4" id="KW-1185">Reference proteome</keyword>
<dbReference type="Proteomes" id="UP001314263">
    <property type="component" value="Unassembled WGS sequence"/>
</dbReference>
<comment type="caution">
    <text evidence="3">The sequence shown here is derived from an EMBL/GenBank/DDBJ whole genome shotgun (WGS) entry which is preliminary data.</text>
</comment>